<proteinExistence type="predicted"/>
<evidence type="ECO:0000313" key="1">
    <source>
        <dbReference type="EMBL" id="MBO0512025.1"/>
    </source>
</evidence>
<dbReference type="InterPro" id="IPR011051">
    <property type="entry name" value="RmlC_Cupin_sf"/>
</dbReference>
<evidence type="ECO:0000313" key="2">
    <source>
        <dbReference type="Proteomes" id="UP000664167"/>
    </source>
</evidence>
<dbReference type="RefSeq" id="WP_206961425.1">
    <property type="nucleotide sequence ID" value="NZ_BAAAJJ010000004.1"/>
</dbReference>
<dbReference type="SUPFAM" id="SSF51182">
    <property type="entry name" value="RmlC-like cupins"/>
    <property type="match status" value="1"/>
</dbReference>
<organism evidence="1 2">
    <name type="scientific">Streptomyces beijiangensis</name>
    <dbReference type="NCBI Taxonomy" id="163361"/>
    <lineage>
        <taxon>Bacteria</taxon>
        <taxon>Bacillati</taxon>
        <taxon>Actinomycetota</taxon>
        <taxon>Actinomycetes</taxon>
        <taxon>Kitasatosporales</taxon>
        <taxon>Streptomycetaceae</taxon>
        <taxon>Streptomyces</taxon>
    </lineage>
</organism>
<dbReference type="Gene3D" id="2.60.120.10">
    <property type="entry name" value="Jelly Rolls"/>
    <property type="match status" value="1"/>
</dbReference>
<dbReference type="InterPro" id="IPR014710">
    <property type="entry name" value="RmlC-like_jellyroll"/>
</dbReference>
<dbReference type="Proteomes" id="UP000664167">
    <property type="component" value="Unassembled WGS sequence"/>
</dbReference>
<protein>
    <submittedName>
        <fullName evidence="1">Zinc ribbon domain-containing protein</fullName>
    </submittedName>
</protein>
<accession>A0A939F7T4</accession>
<keyword evidence="2" id="KW-1185">Reference proteome</keyword>
<comment type="caution">
    <text evidence="1">The sequence shown here is derived from an EMBL/GenBank/DDBJ whole genome shotgun (WGS) entry which is preliminary data.</text>
</comment>
<dbReference type="EMBL" id="JAFLRJ010000082">
    <property type="protein sequence ID" value="MBO0512025.1"/>
    <property type="molecule type" value="Genomic_DNA"/>
</dbReference>
<dbReference type="AlphaFoldDB" id="A0A939F7T4"/>
<reference evidence="1" key="1">
    <citation type="submission" date="2021-03" db="EMBL/GenBank/DDBJ databases">
        <title>Streptomyces poriferae sp. nov., a novel marine sponge-derived Actinobacteria species with anti-MRSA activity.</title>
        <authorList>
            <person name="Sandoval-Powers M."/>
            <person name="Kralova S."/>
            <person name="Nguyen G.-S."/>
            <person name="Fawwal D."/>
            <person name="Degnes K."/>
            <person name="Klinkenberg G."/>
            <person name="Sletta H."/>
            <person name="Wentzel A."/>
            <person name="Liles M.R."/>
        </authorList>
    </citation>
    <scope>NUCLEOTIDE SEQUENCE</scope>
    <source>
        <strain evidence="1">DSM 41794</strain>
    </source>
</reference>
<gene>
    <name evidence="1" type="ORF">J0695_09385</name>
</gene>
<name>A0A939F7T4_9ACTN</name>
<sequence>MTPSATARTVTTLDGLLAPGDERQGALWRLAEPGRGLDANVVRLGPGAVVADHSDDVLDVLLVVLDGEGRLVTPEGRQELVRHAVVWLPRTSHRSLEAGAPGLVYLTAHRRRPGMAIANAAADAGGEAACLLDRVCPECGRLASERDARFCGRCGQALSR</sequence>